<gene>
    <name evidence="1" type="ORF">TTRE_0000908701</name>
</gene>
<protein>
    <submittedName>
        <fullName evidence="1">Leucine Rich Repeat family protein, expressed</fullName>
    </submittedName>
</protein>
<dbReference type="AlphaFoldDB" id="A0A077ZK45"/>
<accession>A0A077ZK45</accession>
<reference evidence="1" key="1">
    <citation type="submission" date="2014-01" db="EMBL/GenBank/DDBJ databases">
        <authorList>
            <person name="Aslett M."/>
        </authorList>
    </citation>
    <scope>NUCLEOTIDE SEQUENCE</scope>
</reference>
<organism evidence="1 2">
    <name type="scientific">Trichuris trichiura</name>
    <name type="common">Whipworm</name>
    <name type="synonym">Trichocephalus trichiurus</name>
    <dbReference type="NCBI Taxonomy" id="36087"/>
    <lineage>
        <taxon>Eukaryota</taxon>
        <taxon>Metazoa</taxon>
        <taxon>Ecdysozoa</taxon>
        <taxon>Nematoda</taxon>
        <taxon>Enoplea</taxon>
        <taxon>Dorylaimia</taxon>
        <taxon>Trichinellida</taxon>
        <taxon>Trichuridae</taxon>
        <taxon>Trichuris</taxon>
    </lineage>
</organism>
<evidence type="ECO:0000313" key="2">
    <source>
        <dbReference type="Proteomes" id="UP000030665"/>
    </source>
</evidence>
<name>A0A077ZK45_TRITR</name>
<dbReference type="Proteomes" id="UP000030665">
    <property type="component" value="Unassembled WGS sequence"/>
</dbReference>
<proteinExistence type="predicted"/>
<reference evidence="1" key="2">
    <citation type="submission" date="2014-03" db="EMBL/GenBank/DDBJ databases">
        <title>The whipworm genome and dual-species transcriptomics of an intimate host-pathogen interaction.</title>
        <authorList>
            <person name="Foth B.J."/>
            <person name="Tsai I.J."/>
            <person name="Reid A.J."/>
            <person name="Bancroft A.J."/>
            <person name="Nichol S."/>
            <person name="Tracey A."/>
            <person name="Holroyd N."/>
            <person name="Cotton J.A."/>
            <person name="Stanley E.J."/>
            <person name="Zarowiecki M."/>
            <person name="Liu J.Z."/>
            <person name="Huckvale T."/>
            <person name="Cooper P.J."/>
            <person name="Grencis R.K."/>
            <person name="Berriman M."/>
        </authorList>
    </citation>
    <scope>NUCLEOTIDE SEQUENCE [LARGE SCALE GENOMIC DNA]</scope>
</reference>
<keyword evidence="2" id="KW-1185">Reference proteome</keyword>
<evidence type="ECO:0000313" key="1">
    <source>
        <dbReference type="EMBL" id="CDW60696.1"/>
    </source>
</evidence>
<sequence length="92" mass="10783">MPRCDDVTAEMCRRQNEDVTVSVATCEYVGKEPWEYRKRVRRCDDINPEMWRRQNAGATVSVAACEYVGKEMWEYRNRGVTMSVQGWEDVTP</sequence>
<dbReference type="EMBL" id="HG807309">
    <property type="protein sequence ID" value="CDW60696.1"/>
    <property type="molecule type" value="Genomic_DNA"/>
</dbReference>